<dbReference type="AlphaFoldDB" id="A0A3G7TT95"/>
<organism evidence="2 3">
    <name type="scientific">Pseudomonas chlororaphis</name>
    <dbReference type="NCBI Taxonomy" id="587753"/>
    <lineage>
        <taxon>Bacteria</taxon>
        <taxon>Pseudomonadati</taxon>
        <taxon>Pseudomonadota</taxon>
        <taxon>Gammaproteobacteria</taxon>
        <taxon>Pseudomonadales</taxon>
        <taxon>Pseudomonadaceae</taxon>
        <taxon>Pseudomonas</taxon>
    </lineage>
</organism>
<dbReference type="Proteomes" id="UP000268048">
    <property type="component" value="Chromosome"/>
</dbReference>
<evidence type="ECO:0000313" key="2">
    <source>
        <dbReference type="EMBL" id="AZE50364.1"/>
    </source>
</evidence>
<name>A0A3G7TT95_9PSED</name>
<evidence type="ECO:0000313" key="1">
    <source>
        <dbReference type="EMBL" id="AZE49053.1"/>
    </source>
</evidence>
<dbReference type="EMBL" id="CP027753">
    <property type="protein sequence ID" value="AZE49053.1"/>
    <property type="molecule type" value="Genomic_DNA"/>
</dbReference>
<accession>A0A3G7TT95</accession>
<evidence type="ECO:0000313" key="3">
    <source>
        <dbReference type="Proteomes" id="UP000268048"/>
    </source>
</evidence>
<protein>
    <submittedName>
        <fullName evidence="2">Uncharacterized protein</fullName>
    </submittedName>
</protein>
<dbReference type="EMBL" id="CP027753">
    <property type="protein sequence ID" value="AZE50364.1"/>
    <property type="molecule type" value="Genomic_DNA"/>
</dbReference>
<proteinExistence type="predicted"/>
<gene>
    <name evidence="1" type="ORF">C4K04_3381</name>
    <name evidence="2" type="ORF">C4K04_4709</name>
</gene>
<sequence>MSIAGEKAFTLNRSVPGVRRVLLATKLPRAIISSVPKYDK</sequence>
<reference evidence="2 3" key="1">
    <citation type="submission" date="2018-03" db="EMBL/GenBank/DDBJ databases">
        <title>Diversity of phytobeneficial traits revealed by whole-genome analysis of worldwide-isolated phenazine-producing Pseudomonas spp.</title>
        <authorList>
            <person name="Biessy A."/>
            <person name="Novinscak A."/>
            <person name="Blom J."/>
            <person name="Leger G."/>
            <person name="Thomashow L.S."/>
            <person name="Cazorla F.M."/>
            <person name="Josic D."/>
            <person name="Filion M."/>
        </authorList>
    </citation>
    <scope>NUCLEOTIDE SEQUENCE [LARGE SCALE GENOMIC DNA]</scope>
    <source>
        <strain evidence="2 3">B25</strain>
    </source>
</reference>